<accession>A0A174NX58</accession>
<name>A0A174NX58_ANAHA</name>
<gene>
    <name evidence="1" type="ORF">ERS852520_01543</name>
</gene>
<reference evidence="1 2" key="1">
    <citation type="submission" date="2015-09" db="EMBL/GenBank/DDBJ databases">
        <authorList>
            <consortium name="Pathogen Informatics"/>
        </authorList>
    </citation>
    <scope>NUCLEOTIDE SEQUENCE [LARGE SCALE GENOMIC DNA]</scope>
    <source>
        <strain evidence="1 2">2789STDY5834908</strain>
    </source>
</reference>
<protein>
    <submittedName>
        <fullName evidence="1">Uncharacterized protein</fullName>
    </submittedName>
</protein>
<sequence length="100" mass="11937">MDDKIKGILKQRKEEERKYNALAEKCLSYMDKYRDITFGIPVWIESHNRLTFRDEETKATQLLTTDELEEIISKYEALEKYIADVEKNTHMGYDIKRKGD</sequence>
<dbReference type="Proteomes" id="UP000095564">
    <property type="component" value="Unassembled WGS sequence"/>
</dbReference>
<evidence type="ECO:0000313" key="1">
    <source>
        <dbReference type="EMBL" id="CUP51821.1"/>
    </source>
</evidence>
<dbReference type="RefSeq" id="WP_055160062.1">
    <property type="nucleotide sequence ID" value="NZ_CZAU01000013.1"/>
</dbReference>
<evidence type="ECO:0000313" key="2">
    <source>
        <dbReference type="Proteomes" id="UP000095564"/>
    </source>
</evidence>
<organism evidence="1 2">
    <name type="scientific">Anaerostipes hadrus</name>
    <dbReference type="NCBI Taxonomy" id="649756"/>
    <lineage>
        <taxon>Bacteria</taxon>
        <taxon>Bacillati</taxon>
        <taxon>Bacillota</taxon>
        <taxon>Clostridia</taxon>
        <taxon>Lachnospirales</taxon>
        <taxon>Lachnospiraceae</taxon>
        <taxon>Anaerostipes</taxon>
    </lineage>
</organism>
<dbReference type="EMBL" id="CZAU01000013">
    <property type="protein sequence ID" value="CUP51821.1"/>
    <property type="molecule type" value="Genomic_DNA"/>
</dbReference>
<dbReference type="AlphaFoldDB" id="A0A174NX58"/>
<proteinExistence type="predicted"/>